<evidence type="ECO:0000313" key="11">
    <source>
        <dbReference type="Proteomes" id="UP001179600"/>
    </source>
</evidence>
<dbReference type="CDD" id="cd00840">
    <property type="entry name" value="MPP_Mre11_N"/>
    <property type="match status" value="1"/>
</dbReference>
<evidence type="ECO:0000259" key="9">
    <source>
        <dbReference type="Pfam" id="PF12320"/>
    </source>
</evidence>
<dbReference type="Proteomes" id="UP001179600">
    <property type="component" value="Chromosome"/>
</dbReference>
<accession>A0AAE9XDQ8</accession>
<keyword evidence="5 7" id="KW-0378">Hydrolase</keyword>
<dbReference type="GO" id="GO:0006310">
    <property type="term" value="P:DNA recombination"/>
    <property type="evidence" value="ECO:0007669"/>
    <property type="project" value="UniProtKB-KW"/>
</dbReference>
<dbReference type="GO" id="GO:0008408">
    <property type="term" value="F:3'-5' exonuclease activity"/>
    <property type="evidence" value="ECO:0007669"/>
    <property type="project" value="InterPro"/>
</dbReference>
<dbReference type="InterPro" id="IPR050535">
    <property type="entry name" value="DNA_Repair-Maintenance_Comp"/>
</dbReference>
<evidence type="ECO:0000256" key="7">
    <source>
        <dbReference type="RuleBase" id="RU363069"/>
    </source>
</evidence>
<organism evidence="10 11">
    <name type="scientific">Vagococcus lutrae</name>
    <dbReference type="NCBI Taxonomy" id="81947"/>
    <lineage>
        <taxon>Bacteria</taxon>
        <taxon>Bacillati</taxon>
        <taxon>Bacillota</taxon>
        <taxon>Bacilli</taxon>
        <taxon>Lactobacillales</taxon>
        <taxon>Enterococcaceae</taxon>
        <taxon>Vagococcus</taxon>
    </lineage>
</organism>
<comment type="similarity">
    <text evidence="1 7">Belongs to the SbcD family.</text>
</comment>
<evidence type="ECO:0000313" key="10">
    <source>
        <dbReference type="EMBL" id="WCG21901.1"/>
    </source>
</evidence>
<dbReference type="InterPro" id="IPR041796">
    <property type="entry name" value="Mre11_N"/>
</dbReference>
<dbReference type="GO" id="GO:0004519">
    <property type="term" value="F:endonuclease activity"/>
    <property type="evidence" value="ECO:0007669"/>
    <property type="project" value="UniProtKB-KW"/>
</dbReference>
<protein>
    <recommendedName>
        <fullName evidence="3 7">Nuclease SbcCD subunit D</fullName>
    </recommendedName>
</protein>
<name>A0AAE9XDQ8_9ENTE</name>
<dbReference type="Pfam" id="PF12320">
    <property type="entry name" value="SbcD_C"/>
    <property type="match status" value="1"/>
</dbReference>
<proteinExistence type="inferred from homology"/>
<evidence type="ECO:0000256" key="2">
    <source>
        <dbReference type="ARBA" id="ARBA00011322"/>
    </source>
</evidence>
<evidence type="ECO:0000259" key="8">
    <source>
        <dbReference type="Pfam" id="PF00149"/>
    </source>
</evidence>
<keyword evidence="7" id="KW-0233">DNA recombination</keyword>
<dbReference type="GO" id="GO:0006260">
    <property type="term" value="P:DNA replication"/>
    <property type="evidence" value="ECO:0007669"/>
    <property type="project" value="UniProtKB-KW"/>
</dbReference>
<dbReference type="Gene3D" id="3.60.21.10">
    <property type="match status" value="1"/>
</dbReference>
<dbReference type="SUPFAM" id="SSF56300">
    <property type="entry name" value="Metallo-dependent phosphatases"/>
    <property type="match status" value="1"/>
</dbReference>
<sequence>MKLLHTADWHIGKQLNGFDLLEEQWHAFTQIREIAKMEKVDGIIIAGDLFDRAIPSVSAVKALNEMFYLLNMEDGFPIYAVSGNHDSAQRLQFGGEWFERQHLHLATTIADALKPIETDTTQVFLLPFFDPIDARIYFEKEPDEIRTINDAMPLVINEMTTQFHPEKHQLLVTHFHVQGEGNEAYELTSETTSTVGGLSAVAASHFQLFDYVALGHLHLYQASPNHKMRYSGSPVKFNTKEAKNQKGVYIVELDGELTTRFIPIQPKKDLIVLKGTYEELCSSEFYTQQPAKGSAFFSIKLTNRPLDQNPRQRLSEIYGDIVELHYLLEKTSGDMEIQHMRKRTALNEEEMIATFYKEMTGQPLSDRQQEWTEEMLISLRKEGGQS</sequence>
<evidence type="ECO:0000256" key="3">
    <source>
        <dbReference type="ARBA" id="ARBA00013365"/>
    </source>
</evidence>
<dbReference type="AlphaFoldDB" id="A0AAE9XDQ8"/>
<dbReference type="InterPro" id="IPR026843">
    <property type="entry name" value="SbcD_C"/>
</dbReference>
<dbReference type="RefSeq" id="WP_248855623.1">
    <property type="nucleotide sequence ID" value="NZ_CP097072.1"/>
</dbReference>
<dbReference type="InterPro" id="IPR004593">
    <property type="entry name" value="SbcD"/>
</dbReference>
<keyword evidence="4 7" id="KW-0540">Nuclease</keyword>
<gene>
    <name evidence="7" type="primary">sbcD</name>
    <name evidence="10" type="ORF">PML95_05690</name>
</gene>
<dbReference type="PANTHER" id="PTHR30337:SF0">
    <property type="entry name" value="NUCLEASE SBCCD SUBUNIT D"/>
    <property type="match status" value="1"/>
</dbReference>
<dbReference type="Pfam" id="PF00149">
    <property type="entry name" value="Metallophos"/>
    <property type="match status" value="1"/>
</dbReference>
<evidence type="ECO:0000256" key="6">
    <source>
        <dbReference type="ARBA" id="ARBA00022839"/>
    </source>
</evidence>
<dbReference type="InterPro" id="IPR029052">
    <property type="entry name" value="Metallo-depent_PP-like"/>
</dbReference>
<dbReference type="PANTHER" id="PTHR30337">
    <property type="entry name" value="COMPONENT OF ATP-DEPENDENT DSDNA EXONUCLEASE"/>
    <property type="match status" value="1"/>
</dbReference>
<evidence type="ECO:0000256" key="5">
    <source>
        <dbReference type="ARBA" id="ARBA00022801"/>
    </source>
</evidence>
<comment type="function">
    <text evidence="7">SbcCD cleaves DNA hairpin structures. These structures can inhibit DNA replication and are intermediates in certain DNA recombination reactions. The complex acts as a 3'-&gt;5' double strand exonuclease that can open hairpins. It also has a 5' single-strand endonuclease activity.</text>
</comment>
<comment type="subunit">
    <text evidence="2 7">Heterodimer of SbcC and SbcD.</text>
</comment>
<feature type="domain" description="Nuclease SbcCD subunit D C-terminal" evidence="9">
    <location>
        <begin position="267"/>
        <end position="360"/>
    </location>
</feature>
<dbReference type="NCBIfam" id="TIGR00619">
    <property type="entry name" value="sbcd"/>
    <property type="match status" value="1"/>
</dbReference>
<dbReference type="EMBL" id="CP116507">
    <property type="protein sequence ID" value="WCG21901.1"/>
    <property type="molecule type" value="Genomic_DNA"/>
</dbReference>
<dbReference type="InterPro" id="IPR004843">
    <property type="entry name" value="Calcineurin-like_PHP"/>
</dbReference>
<keyword evidence="7" id="KW-0255">Endonuclease</keyword>
<reference evidence="10" key="1">
    <citation type="submission" date="2023-01" db="EMBL/GenBank/DDBJ databases">
        <title>Oxazolidinone resistance genes in florfenicol resistant enterococci from beef cattle and veal calves at slaughter.</title>
        <authorList>
            <person name="Biggel M."/>
        </authorList>
    </citation>
    <scope>NUCLEOTIDE SEQUENCE</scope>
    <source>
        <strain evidence="10">K204-1</strain>
    </source>
</reference>
<evidence type="ECO:0000256" key="1">
    <source>
        <dbReference type="ARBA" id="ARBA00010555"/>
    </source>
</evidence>
<feature type="domain" description="Calcineurin-like phosphoesterase" evidence="8">
    <location>
        <begin position="1"/>
        <end position="219"/>
    </location>
</feature>
<evidence type="ECO:0000256" key="4">
    <source>
        <dbReference type="ARBA" id="ARBA00022722"/>
    </source>
</evidence>
<keyword evidence="7" id="KW-0235">DNA replication</keyword>
<keyword evidence="6 7" id="KW-0269">Exonuclease</keyword>